<dbReference type="Proteomes" id="UP000239415">
    <property type="component" value="Unassembled WGS sequence"/>
</dbReference>
<protein>
    <submittedName>
        <fullName evidence="2">RHS repeat-associated protein</fullName>
    </submittedName>
</protein>
<dbReference type="InterPro" id="IPR022385">
    <property type="entry name" value="Rhs_assc_core"/>
</dbReference>
<dbReference type="InterPro" id="IPR050708">
    <property type="entry name" value="T6SS_VgrG/RHS"/>
</dbReference>
<comment type="caution">
    <text evidence="2">The sequence shown here is derived from an EMBL/GenBank/DDBJ whole genome shotgun (WGS) entry which is preliminary data.</text>
</comment>
<name>A0A2T0KFR2_9ACTN</name>
<feature type="chain" id="PRO_5039554559" evidence="1">
    <location>
        <begin position="20"/>
        <end position="2187"/>
    </location>
</feature>
<gene>
    <name evidence="2" type="ORF">CLV67_105366</name>
</gene>
<organism evidence="2 3">
    <name type="scientific">Actinoplanes italicus</name>
    <dbReference type="NCBI Taxonomy" id="113567"/>
    <lineage>
        <taxon>Bacteria</taxon>
        <taxon>Bacillati</taxon>
        <taxon>Actinomycetota</taxon>
        <taxon>Actinomycetes</taxon>
        <taxon>Micromonosporales</taxon>
        <taxon>Micromonosporaceae</taxon>
        <taxon>Actinoplanes</taxon>
    </lineage>
</organism>
<evidence type="ECO:0000313" key="2">
    <source>
        <dbReference type="EMBL" id="PRX22189.1"/>
    </source>
</evidence>
<keyword evidence="1" id="KW-0732">Signal</keyword>
<dbReference type="NCBIfam" id="TIGR03696">
    <property type="entry name" value="Rhs_assc_core"/>
    <property type="match status" value="1"/>
</dbReference>
<evidence type="ECO:0000313" key="3">
    <source>
        <dbReference type="Proteomes" id="UP000239415"/>
    </source>
</evidence>
<keyword evidence="3" id="KW-1185">Reference proteome</keyword>
<reference evidence="2 3" key="1">
    <citation type="submission" date="2018-03" db="EMBL/GenBank/DDBJ databases">
        <title>Genomic Encyclopedia of Archaeal and Bacterial Type Strains, Phase II (KMG-II): from individual species to whole genera.</title>
        <authorList>
            <person name="Goeker M."/>
        </authorList>
    </citation>
    <scope>NUCLEOTIDE SEQUENCE [LARGE SCALE GENOMIC DNA]</scope>
    <source>
        <strain evidence="2 3">DSM 43146</strain>
    </source>
</reference>
<sequence length="2187" mass="232772">MTTCATLSVLLLADSVAVASPASRGAASPKPVPPPAVSPGRAVDGVFEVKPKTAAKTPDPAEQAFTPTATKLPSAARASIRLNGAAKARAAGSPVWAQAAQATTTAAVSEVDVQVLGQDKARRLGIDGVVLSASSAKAGRARLGLDYAGFAEAYGGNFASRLRLVRLPSCALTTPEVAACRKPAEVAGTNDARTQSVSAVVDVPAEQSLVLAAVASAGESGAAGGSYAATKLSPTGTWAGGGSTGGFSYSYPVTVPPAASGLVPGVALSYNSSGVDGQTVSTQAQANWAGDGWSTPESYIEQTFVSCSEKPQGKDAPKKIYDQCHNGPILTMSLDGRSSSLVWDETKKVYKAEDDNGEVITKVAGGDNGSGAKDTSYWQVTMRNGAVFQFGRNQLPGWTSGKPRTNSVDTVPVYSPFAGDPCYDSAGFDKSWCTTAYRWNLDYTKDAHGNAMAYYYHQDTNVYGRYEGATKTSYVRDSWLERIDYGFTDGNAYGTVANQVVFGTGDRCVSGTCQPLNSTNKANWPDVPFDLICAPGAECDNWSPSFFATVRLASITTKQYSTATGQHERVDAYTLAHTMPATGDGTSPTLWLNSITRSAYAGSPAITLPSVTFSSEKLQNRVDTVTDGLPAFYRHRVQQIKTESGSVITVTYGRKNACTAPVTLAPATNTSACYPVRWTPPLYTEPFTDWFNKYVVTKVTQTDPTGGAAAHTTSYDYLGGAGWHYDVNELVKPKYRTYGQFRGYGKVQTRVGDLTNDKQTLSEATYFRGMSKNNNTTVVQLTDSQGGKHEDLDDLSGRVLESTSYRGDGGPAESSTINTYWISAPSATRTRTGVPALNATWISQASTFQRQRINSGGTPSYRLSQTNNSYDDDVNSSLFGTLQRTYTHSVPVDAKYDTCVTNTYAPINKDRNIVGLLAEVDVVSKACGGYTAGSQPSAPGNINTLTAPTGVNRPAQVVSNERYFYDDPEFSTTFPQAKAPTRGARTMERHADGWNGSAYTYKTTSRAEFDSYGHTTAAYDANGTRTRTAYNINSAGLLTSTTITNVLEQDVTTTLDPRRQLTMSTTDANDVVTTMAYDALGRSTAVWLYSRTTDQPANKTFSYVISQTGLSSSTTQTLNESLSYVTSTEIYDGMLRPRQTQSMTPRGGRLVTDTFYDSRGWIKATYSGWWDDGNTPNTTLVSAADLKKQVDNQTLFTYDGLGRAVKQEQAKNNLVQPQETSTTVYSGDAVTVFPPAGGIVKTTYTDPLGRTDRIDDYQTRPTVTEPANTFTGEFTVTGGAKTTSTYGFNGQGLQNTITDKAGNTWSTTYNMLGQATEKSDPDAGKVTGLKYDGNGNLTQSTDSRSKTVSFKYDQLNRKIGSYASTIENQSDTNKLAEWVYDNSDNAVPGMAYPLGKLTSSTSYWGTGRDAYKVQQNNFNQFGSSRGATITIPAAEGTLAGTYTFSKLYTPNSGLLSRDVYPFKGGLPSETVDYGYSGVLDLPTTTVGLSAYGSGVTYDAWGRVVQQTFGSSPNYGNITNTWDPHTSRLTSQLISRQTGTPSNVNQTDFTYNAIGDIEKIVDTRLGGATPSETQCFRTDGLRRMRAAWTATDNCAVEPTEGSRAMVGSSLGAASAYWTTWAFNDLGDRTSQTKYSLSGGADTVTGYTYNGNGKGQPHTLTSTSTTGGSTGTTSYGYDTAGNMESRTAGNGNQTLTWDESGRLTAISGSTGGNTSFLYDADGGLLLQKDPGKTTLYLPGQQIVLNTVAGTQSGTRYYALPGGGAAIRTGTGSNYSFALADHHGTPSLYLNATLSTPTWRQYTPFGAARGAAGTYPDNRGFLNKVVNGNTGLIQVGARNYDPDTGRFISVDPIFDGGDRQSWNGYVYANNSPVTMSDPSGLRNDANEPSYKADAKQTVEDYNRQQAEYNYWKPIADEYNRQYENHQKAIREQQKCQESWWCRNKSTIVGGAVGVVVGLGCGAAIGWTGVGAVGCGAAAGAAGSFVTGWMDGQRGWDLAGTTAVGGLFGAALGGAGSIFGSGIKGAFGAAAGGRISGFISGALSEMANIGKGVQGVLGSIRGVFSKSPRNLAEYADSLRPTYNSNTGPFWAAKYTSPSGKVYYGKSGHDMKPQPGGVVESLVSRFSPAGRVHTGCAETMCLIKAEAREGAAGVRGGHFEVVRVRAGDSHGRPGVPCPTVCQPRLNAQEITY</sequence>
<dbReference type="Gene3D" id="2.180.10.10">
    <property type="entry name" value="RHS repeat-associated core"/>
    <property type="match status" value="2"/>
</dbReference>
<evidence type="ECO:0000256" key="1">
    <source>
        <dbReference type="SAM" id="SignalP"/>
    </source>
</evidence>
<dbReference type="EMBL" id="PVMZ01000005">
    <property type="protein sequence ID" value="PRX22189.1"/>
    <property type="molecule type" value="Genomic_DNA"/>
</dbReference>
<feature type="signal peptide" evidence="1">
    <location>
        <begin position="1"/>
        <end position="19"/>
    </location>
</feature>
<accession>A0A2T0KFR2</accession>
<dbReference type="PANTHER" id="PTHR32305:SF17">
    <property type="entry name" value="TRNA NUCLEASE WAPA"/>
    <property type="match status" value="1"/>
</dbReference>
<proteinExistence type="predicted"/>
<dbReference type="InterPro" id="IPR031325">
    <property type="entry name" value="RHS_repeat"/>
</dbReference>
<dbReference type="Pfam" id="PF05593">
    <property type="entry name" value="RHS_repeat"/>
    <property type="match status" value="1"/>
</dbReference>
<dbReference type="RefSeq" id="WP_203736983.1">
    <property type="nucleotide sequence ID" value="NZ_BOMO01000031.1"/>
</dbReference>
<dbReference type="PANTHER" id="PTHR32305">
    <property type="match status" value="1"/>
</dbReference>